<evidence type="ECO:0000313" key="8">
    <source>
        <dbReference type="EMBL" id="PMC59110.1"/>
    </source>
</evidence>
<evidence type="ECO:0000256" key="2">
    <source>
        <dbReference type="ARBA" id="ARBA00005262"/>
    </source>
</evidence>
<evidence type="ECO:0000256" key="6">
    <source>
        <dbReference type="ARBA" id="ARBA00023136"/>
    </source>
</evidence>
<dbReference type="STRING" id="84521.SAMN04487994_100369"/>
<gene>
    <name evidence="8" type="ORF">CJ205_01185</name>
</gene>
<dbReference type="AlphaFoldDB" id="A0A1G8J6Y6"/>
<organism evidence="8 9">
    <name type="scientific">Dolosicoccus paucivorans</name>
    <dbReference type="NCBI Taxonomy" id="84521"/>
    <lineage>
        <taxon>Bacteria</taxon>
        <taxon>Bacillati</taxon>
        <taxon>Bacillota</taxon>
        <taxon>Bacilli</taxon>
        <taxon>Lactobacillales</taxon>
        <taxon>Aerococcaceae</taxon>
        <taxon>Dolosicoccus</taxon>
    </lineage>
</organism>
<feature type="transmembrane region" description="Helical" evidence="7">
    <location>
        <begin position="143"/>
        <end position="163"/>
    </location>
</feature>
<dbReference type="OrthoDB" id="9027281at2"/>
<dbReference type="InterPro" id="IPR003370">
    <property type="entry name" value="Chromate_transpt"/>
</dbReference>
<keyword evidence="9" id="KW-1185">Reference proteome</keyword>
<keyword evidence="5 7" id="KW-1133">Transmembrane helix</keyword>
<dbReference type="GO" id="GO:0005886">
    <property type="term" value="C:plasma membrane"/>
    <property type="evidence" value="ECO:0007669"/>
    <property type="project" value="UniProtKB-SubCell"/>
</dbReference>
<keyword evidence="6 7" id="KW-0472">Membrane</keyword>
<evidence type="ECO:0000256" key="5">
    <source>
        <dbReference type="ARBA" id="ARBA00022989"/>
    </source>
</evidence>
<proteinExistence type="inferred from homology"/>
<comment type="subcellular location">
    <subcellularLocation>
        <location evidence="1">Cell membrane</location>
        <topology evidence="1">Multi-pass membrane protein</topology>
    </subcellularLocation>
</comment>
<protein>
    <submittedName>
        <fullName evidence="8">Chromate transporter</fullName>
    </submittedName>
</protein>
<keyword evidence="4 7" id="KW-0812">Transmembrane</keyword>
<evidence type="ECO:0000256" key="3">
    <source>
        <dbReference type="ARBA" id="ARBA00022475"/>
    </source>
</evidence>
<dbReference type="Pfam" id="PF02417">
    <property type="entry name" value="Chromate_transp"/>
    <property type="match status" value="1"/>
</dbReference>
<dbReference type="RefSeq" id="WP_092084060.1">
    <property type="nucleotide sequence ID" value="NZ_FNEL01000003.1"/>
</dbReference>
<evidence type="ECO:0000256" key="1">
    <source>
        <dbReference type="ARBA" id="ARBA00004651"/>
    </source>
</evidence>
<keyword evidence="3" id="KW-1003">Cell membrane</keyword>
<evidence type="ECO:0000313" key="9">
    <source>
        <dbReference type="Proteomes" id="UP000235682"/>
    </source>
</evidence>
<reference evidence="8 9" key="1">
    <citation type="submission" date="2017-09" db="EMBL/GenBank/DDBJ databases">
        <title>Bacterial strain isolated from the female urinary microbiota.</title>
        <authorList>
            <person name="Thomas-White K."/>
            <person name="Kumar N."/>
            <person name="Forster S."/>
            <person name="Putonti C."/>
            <person name="Lawley T."/>
            <person name="Wolfe A.J."/>
        </authorList>
    </citation>
    <scope>NUCLEOTIDE SEQUENCE [LARGE SCALE GENOMIC DNA]</scope>
    <source>
        <strain evidence="8 9">UMB0852</strain>
    </source>
</reference>
<dbReference type="InterPro" id="IPR052518">
    <property type="entry name" value="CHR_Transporter"/>
</dbReference>
<evidence type="ECO:0000256" key="4">
    <source>
        <dbReference type="ARBA" id="ARBA00022692"/>
    </source>
</evidence>
<dbReference type="Proteomes" id="UP000235682">
    <property type="component" value="Unassembled WGS sequence"/>
</dbReference>
<comment type="caution">
    <text evidence="8">The sequence shown here is derived from an EMBL/GenBank/DDBJ whole genome shotgun (WGS) entry which is preliminary data.</text>
</comment>
<feature type="transmembrane region" description="Helical" evidence="7">
    <location>
        <begin position="7"/>
        <end position="28"/>
    </location>
</feature>
<feature type="transmembrane region" description="Helical" evidence="7">
    <location>
        <begin position="76"/>
        <end position="101"/>
    </location>
</feature>
<name>A0A1G8J6Y6_9LACT</name>
<evidence type="ECO:0000256" key="7">
    <source>
        <dbReference type="SAM" id="Phobius"/>
    </source>
</evidence>
<dbReference type="GO" id="GO:0015109">
    <property type="term" value="F:chromate transmembrane transporter activity"/>
    <property type="evidence" value="ECO:0007669"/>
    <property type="project" value="InterPro"/>
</dbReference>
<feature type="transmembrane region" description="Helical" evidence="7">
    <location>
        <begin position="113"/>
        <end position="137"/>
    </location>
</feature>
<sequence length="183" mass="19860">MIYLQLFWVFIQIGLFSFGGGYAAMPLIEELVVKQQGWITQTQFVDLITISESTPGPIALNAATFVGMQMAGFKGAVVATIGNVLPSFIVVLLLASVYVRYRSSPIMEGVFRGLRPAVLTLITSAAITIVLTAFFGAHGSIDLNTLNIPAVFIFIGTLILLHFKEVNPIYIMLMTGLIGLLVF</sequence>
<accession>A0A1G8J6Y6</accession>
<dbReference type="EMBL" id="PNHE01000002">
    <property type="protein sequence ID" value="PMC59110.1"/>
    <property type="molecule type" value="Genomic_DNA"/>
</dbReference>
<dbReference type="PANTHER" id="PTHR43663:SF1">
    <property type="entry name" value="CHROMATE TRANSPORTER"/>
    <property type="match status" value="1"/>
</dbReference>
<dbReference type="PANTHER" id="PTHR43663">
    <property type="entry name" value="CHROMATE TRANSPORT PROTEIN-RELATED"/>
    <property type="match status" value="1"/>
</dbReference>
<comment type="similarity">
    <text evidence="2">Belongs to the chromate ion transporter (CHR) (TC 2.A.51) family.</text>
</comment>